<name>A0A2I0JSS5_PUNGR</name>
<dbReference type="Proteomes" id="UP000233551">
    <property type="component" value="Unassembled WGS sequence"/>
</dbReference>
<accession>A0A2I0JSS5</accession>
<dbReference type="PANTHER" id="PTHR32108">
    <property type="entry name" value="DNA-DIRECTED RNA POLYMERASE SUBUNIT ALPHA"/>
    <property type="match status" value="1"/>
</dbReference>
<gene>
    <name evidence="2" type="ORF">CRG98_020237</name>
</gene>
<evidence type="ECO:0000313" key="2">
    <source>
        <dbReference type="EMBL" id="PKI59369.1"/>
    </source>
</evidence>
<feature type="region of interest" description="Disordered" evidence="1">
    <location>
        <begin position="1"/>
        <end position="23"/>
    </location>
</feature>
<evidence type="ECO:0000256" key="1">
    <source>
        <dbReference type="SAM" id="MobiDB-lite"/>
    </source>
</evidence>
<keyword evidence="3" id="KW-1185">Reference proteome</keyword>
<dbReference type="EMBL" id="PGOL01001278">
    <property type="protein sequence ID" value="PKI59369.1"/>
    <property type="molecule type" value="Genomic_DNA"/>
</dbReference>
<sequence length="355" mass="39489">MGIKLGRMEGPAGKGEGESSRKTIAEASSMRGRKGKEMAVNVINPGHLGAQPYSVNFTPTPPSTPVYAPPPGHYQPPHHAQPIYYSTPLTSFSSPALSQAVHHYTPPPHQTQQYRSPTLLTGNKIIPVALAPSYNPTAQNQDLRCEYHQGALGHIADNCWKLRDKIQDMIDENKITFNAMKLPNVQTNPLPNHASSSGSAINLVNHSGKYDLCGPQSRSNHSGVAMTGLPKLSVPHVRHPMGRSLDKRGFLMGPLYISYHTIHCDNRLMQHFLCRPSQGHAGHRRRTMHGFTSPRELCRALYLLLQQGKGLIKRYPLRSQRQRRSSKPFNMNASVSIEIERRLETNWATTTTEAH</sequence>
<proteinExistence type="predicted"/>
<organism evidence="2 3">
    <name type="scientific">Punica granatum</name>
    <name type="common">Pomegranate</name>
    <dbReference type="NCBI Taxonomy" id="22663"/>
    <lineage>
        <taxon>Eukaryota</taxon>
        <taxon>Viridiplantae</taxon>
        <taxon>Streptophyta</taxon>
        <taxon>Embryophyta</taxon>
        <taxon>Tracheophyta</taxon>
        <taxon>Spermatophyta</taxon>
        <taxon>Magnoliopsida</taxon>
        <taxon>eudicotyledons</taxon>
        <taxon>Gunneridae</taxon>
        <taxon>Pentapetalae</taxon>
        <taxon>rosids</taxon>
        <taxon>malvids</taxon>
        <taxon>Myrtales</taxon>
        <taxon>Lythraceae</taxon>
        <taxon>Punica</taxon>
    </lineage>
</organism>
<dbReference type="AlphaFoldDB" id="A0A2I0JSS5"/>
<evidence type="ECO:0000313" key="3">
    <source>
        <dbReference type="Proteomes" id="UP000233551"/>
    </source>
</evidence>
<comment type="caution">
    <text evidence="2">The sequence shown here is derived from an EMBL/GenBank/DDBJ whole genome shotgun (WGS) entry which is preliminary data.</text>
</comment>
<reference evidence="2 3" key="1">
    <citation type="submission" date="2017-11" db="EMBL/GenBank/DDBJ databases">
        <title>De-novo sequencing of pomegranate (Punica granatum L.) genome.</title>
        <authorList>
            <person name="Akparov Z."/>
            <person name="Amiraslanov A."/>
            <person name="Hajiyeva S."/>
            <person name="Abbasov M."/>
            <person name="Kaur K."/>
            <person name="Hamwieh A."/>
            <person name="Solovyev V."/>
            <person name="Salamov A."/>
            <person name="Braich B."/>
            <person name="Kosarev P."/>
            <person name="Mahmoud A."/>
            <person name="Hajiyev E."/>
            <person name="Babayeva S."/>
            <person name="Izzatullayeva V."/>
            <person name="Mammadov A."/>
            <person name="Mammadov A."/>
            <person name="Sharifova S."/>
            <person name="Ojaghi J."/>
            <person name="Eynullazada K."/>
            <person name="Bayramov B."/>
            <person name="Abdulazimova A."/>
            <person name="Shahmuradov I."/>
        </authorList>
    </citation>
    <scope>NUCLEOTIDE SEQUENCE [LARGE SCALE GENOMIC DNA]</scope>
    <source>
        <strain evidence="3">cv. AG2017</strain>
        <tissue evidence="2">Leaf</tissue>
    </source>
</reference>
<protein>
    <submittedName>
        <fullName evidence="2">Uncharacterized protein</fullName>
    </submittedName>
</protein>